<dbReference type="Gene3D" id="3.30.230.70">
    <property type="entry name" value="GHMP Kinase, N-terminal domain"/>
    <property type="match status" value="1"/>
</dbReference>
<dbReference type="GO" id="GO:0071051">
    <property type="term" value="P:poly(A)-dependent snoRNA 3'-end processing"/>
    <property type="evidence" value="ECO:0007669"/>
    <property type="project" value="TreeGrafter"/>
</dbReference>
<reference evidence="16" key="1">
    <citation type="submission" date="2025-08" db="UniProtKB">
        <authorList>
            <consortium name="RefSeq"/>
        </authorList>
    </citation>
    <scope>IDENTIFICATION</scope>
    <source>
        <tissue evidence="16">Gonads</tissue>
    </source>
</reference>
<keyword evidence="4" id="KW-0963">Cytoplasm</keyword>
<dbReference type="FunFam" id="3.30.230.70:FF:000035">
    <property type="entry name" value="Exosome complex component MTR3"/>
    <property type="match status" value="1"/>
</dbReference>
<dbReference type="GO" id="GO:0016075">
    <property type="term" value="P:rRNA catabolic process"/>
    <property type="evidence" value="ECO:0007669"/>
    <property type="project" value="TreeGrafter"/>
</dbReference>
<dbReference type="Proteomes" id="UP000085678">
    <property type="component" value="Unplaced"/>
</dbReference>
<sequence>MNLRNDGRTSDQVRPIFLKSGVISQAKGSAYLEMDKTKIMCAVYGPRQVRREDFSLQGQLTCEFKFLTFSCKYRRQHQQDNQEKDYSVILLEALEPAVRLEKFPKAKLDIFVTVLEDDGSSLSGAITAASVALADAGIEMYDLVVGAALRQNGKMVLMDPCGPEEYRPERAPAEVNQGSITVGLMPSMHQVAALALRGELDQQTTAKGIKLCIETCQKIYPVVQECLIQSVKKKLAEQKPE</sequence>
<gene>
    <name evidence="16" type="primary">LOC106152506</name>
</gene>
<keyword evidence="7" id="KW-0694">RNA-binding</keyword>
<evidence type="ECO:0000259" key="14">
    <source>
        <dbReference type="Pfam" id="PF01138"/>
    </source>
</evidence>
<dbReference type="GO" id="GO:0000176">
    <property type="term" value="C:nuclear exosome (RNase complex)"/>
    <property type="evidence" value="ECO:0007669"/>
    <property type="project" value="TreeGrafter"/>
</dbReference>
<dbReference type="KEGG" id="lak:106152506"/>
<dbReference type="InterPro" id="IPR027408">
    <property type="entry name" value="PNPase/RNase_PH_dom_sf"/>
</dbReference>
<dbReference type="RefSeq" id="XP_013381571.1">
    <property type="nucleotide sequence ID" value="XM_013526117.1"/>
</dbReference>
<dbReference type="GO" id="GO:0071028">
    <property type="term" value="P:nuclear mRNA surveillance"/>
    <property type="evidence" value="ECO:0007669"/>
    <property type="project" value="TreeGrafter"/>
</dbReference>
<evidence type="ECO:0000256" key="5">
    <source>
        <dbReference type="ARBA" id="ARBA00022552"/>
    </source>
</evidence>
<evidence type="ECO:0000256" key="12">
    <source>
        <dbReference type="ARBA" id="ARBA00080620"/>
    </source>
</evidence>
<dbReference type="CDD" id="cd11371">
    <property type="entry name" value="RNase_PH_MTR3"/>
    <property type="match status" value="1"/>
</dbReference>
<dbReference type="OMA" id="NIKEDPY"/>
<evidence type="ECO:0000313" key="15">
    <source>
        <dbReference type="Proteomes" id="UP000085678"/>
    </source>
</evidence>
<dbReference type="GO" id="GO:0005730">
    <property type="term" value="C:nucleolus"/>
    <property type="evidence" value="ECO:0007669"/>
    <property type="project" value="UniProtKB-SubCell"/>
</dbReference>
<accession>A0A1S3H7V6</accession>
<dbReference type="OrthoDB" id="2504340at2759"/>
<feature type="domain" description="Exoribonuclease phosphorolytic" evidence="14">
    <location>
        <begin position="12"/>
        <end position="139"/>
    </location>
</feature>
<dbReference type="Pfam" id="PF01138">
    <property type="entry name" value="RNase_PH"/>
    <property type="match status" value="1"/>
</dbReference>
<evidence type="ECO:0000256" key="11">
    <source>
        <dbReference type="ARBA" id="ARBA00067159"/>
    </source>
</evidence>
<evidence type="ECO:0000256" key="9">
    <source>
        <dbReference type="ARBA" id="ARBA00058393"/>
    </source>
</evidence>
<evidence type="ECO:0000256" key="4">
    <source>
        <dbReference type="ARBA" id="ARBA00022490"/>
    </source>
</evidence>
<organism evidence="15 16">
    <name type="scientific">Lingula anatina</name>
    <name type="common">Brachiopod</name>
    <name type="synonym">Lingula unguis</name>
    <dbReference type="NCBI Taxonomy" id="7574"/>
    <lineage>
        <taxon>Eukaryota</taxon>
        <taxon>Metazoa</taxon>
        <taxon>Spiralia</taxon>
        <taxon>Lophotrochozoa</taxon>
        <taxon>Brachiopoda</taxon>
        <taxon>Linguliformea</taxon>
        <taxon>Lingulata</taxon>
        <taxon>Lingulida</taxon>
        <taxon>Linguloidea</taxon>
        <taxon>Lingulidae</taxon>
        <taxon>Lingula</taxon>
    </lineage>
</organism>
<evidence type="ECO:0000313" key="16">
    <source>
        <dbReference type="RefSeq" id="XP_013381571.1"/>
    </source>
</evidence>
<comment type="subcellular location">
    <subcellularLocation>
        <location evidence="1">Cytoplasm</location>
    </subcellularLocation>
    <subcellularLocation>
        <location evidence="2">Nucleus</location>
        <location evidence="2">Nucleolus</location>
    </subcellularLocation>
</comment>
<dbReference type="GO" id="GO:0003723">
    <property type="term" value="F:RNA binding"/>
    <property type="evidence" value="ECO:0007669"/>
    <property type="project" value="UniProtKB-KW"/>
</dbReference>
<keyword evidence="5" id="KW-0698">rRNA processing</keyword>
<dbReference type="SUPFAM" id="SSF55666">
    <property type="entry name" value="Ribonuclease PH domain 2-like"/>
    <property type="match status" value="1"/>
</dbReference>
<dbReference type="InterPro" id="IPR020568">
    <property type="entry name" value="Ribosomal_Su5_D2-typ_SF"/>
</dbReference>
<proteinExistence type="inferred from homology"/>
<comment type="function">
    <text evidence="9">Non-catalytic component of the RNA exosome complex which has 3'-&gt;5' exoribonuclease activity and participates in a multitude of cellular RNA processing and degradation events.</text>
</comment>
<keyword evidence="15" id="KW-1185">Reference proteome</keyword>
<dbReference type="STRING" id="7574.A0A1S3H7V6"/>
<comment type="similarity">
    <text evidence="3">Belongs to the RNase PH family.</text>
</comment>
<dbReference type="SUPFAM" id="SSF54211">
    <property type="entry name" value="Ribosomal protein S5 domain 2-like"/>
    <property type="match status" value="1"/>
</dbReference>
<dbReference type="InterPro" id="IPR036345">
    <property type="entry name" value="ExoRNase_PH_dom2_sf"/>
</dbReference>
<dbReference type="InParanoid" id="A0A1S3H7V6"/>
<name>A0A1S3H7V6_LINAN</name>
<keyword evidence="6" id="KW-0271">Exosome</keyword>
<dbReference type="GO" id="GO:0000177">
    <property type="term" value="C:cytoplasmic exosome (RNase complex)"/>
    <property type="evidence" value="ECO:0007669"/>
    <property type="project" value="TreeGrafter"/>
</dbReference>
<evidence type="ECO:0000256" key="10">
    <source>
        <dbReference type="ARBA" id="ARBA00062379"/>
    </source>
</evidence>
<evidence type="ECO:0000256" key="7">
    <source>
        <dbReference type="ARBA" id="ARBA00022884"/>
    </source>
</evidence>
<dbReference type="GeneID" id="106152506"/>
<dbReference type="GO" id="GO:0034475">
    <property type="term" value="P:U4 snRNA 3'-end processing"/>
    <property type="evidence" value="ECO:0007669"/>
    <property type="project" value="TreeGrafter"/>
</dbReference>
<protein>
    <recommendedName>
        <fullName evidence="11">Exosome complex component MTR3</fullName>
    </recommendedName>
    <alternativeName>
        <fullName evidence="13">Exosome component 6</fullName>
    </alternativeName>
    <alternativeName>
        <fullName evidence="12">mRNA transport regulator 3 homolog</fullName>
    </alternativeName>
</protein>
<keyword evidence="8" id="KW-0539">Nucleus</keyword>
<dbReference type="InterPro" id="IPR001247">
    <property type="entry name" value="ExoRNase_PH_dom1"/>
</dbReference>
<evidence type="ECO:0000256" key="8">
    <source>
        <dbReference type="ARBA" id="ARBA00023242"/>
    </source>
</evidence>
<dbReference type="InterPro" id="IPR050080">
    <property type="entry name" value="RNase_PH"/>
</dbReference>
<evidence type="ECO:0000256" key="2">
    <source>
        <dbReference type="ARBA" id="ARBA00004604"/>
    </source>
</evidence>
<dbReference type="AlphaFoldDB" id="A0A1S3H7V6"/>
<dbReference type="GO" id="GO:0006364">
    <property type="term" value="P:rRNA processing"/>
    <property type="evidence" value="ECO:0007669"/>
    <property type="project" value="UniProtKB-KW"/>
</dbReference>
<evidence type="ECO:0000256" key="6">
    <source>
        <dbReference type="ARBA" id="ARBA00022835"/>
    </source>
</evidence>
<dbReference type="PANTHER" id="PTHR11953">
    <property type="entry name" value="EXOSOME COMPLEX COMPONENT"/>
    <property type="match status" value="1"/>
</dbReference>
<dbReference type="PANTHER" id="PTHR11953:SF2">
    <property type="entry name" value="EXOSOME COMPLEX COMPONENT MTR3"/>
    <property type="match status" value="1"/>
</dbReference>
<evidence type="ECO:0000256" key="1">
    <source>
        <dbReference type="ARBA" id="ARBA00004496"/>
    </source>
</evidence>
<evidence type="ECO:0000256" key="13">
    <source>
        <dbReference type="ARBA" id="ARBA00083631"/>
    </source>
</evidence>
<comment type="subunit">
    <text evidence="10">Component of the RNA exosome complex.</text>
</comment>
<evidence type="ECO:0000256" key="3">
    <source>
        <dbReference type="ARBA" id="ARBA00006678"/>
    </source>
</evidence>